<evidence type="ECO:0000313" key="1">
    <source>
        <dbReference type="EMBL" id="KAA6400703.1"/>
    </source>
</evidence>
<proteinExistence type="predicted"/>
<dbReference type="Proteomes" id="UP000324800">
    <property type="component" value="Unassembled WGS sequence"/>
</dbReference>
<name>A0A5J4X0X6_9EUKA</name>
<organism evidence="1 2">
    <name type="scientific">Streblomastix strix</name>
    <dbReference type="NCBI Taxonomy" id="222440"/>
    <lineage>
        <taxon>Eukaryota</taxon>
        <taxon>Metamonada</taxon>
        <taxon>Preaxostyla</taxon>
        <taxon>Oxymonadida</taxon>
        <taxon>Streblomastigidae</taxon>
        <taxon>Streblomastix</taxon>
    </lineage>
</organism>
<comment type="caution">
    <text evidence="1">The sequence shown here is derived from an EMBL/GenBank/DDBJ whole genome shotgun (WGS) entry which is preliminary data.</text>
</comment>
<protein>
    <submittedName>
        <fullName evidence="1">Uncharacterized protein</fullName>
    </submittedName>
</protein>
<gene>
    <name evidence="1" type="ORF">EZS28_003774</name>
</gene>
<dbReference type="AlphaFoldDB" id="A0A5J4X0X6"/>
<reference evidence="1 2" key="1">
    <citation type="submission" date="2019-03" db="EMBL/GenBank/DDBJ databases">
        <title>Single cell metagenomics reveals metabolic interactions within the superorganism composed of flagellate Streblomastix strix and complex community of Bacteroidetes bacteria on its surface.</title>
        <authorList>
            <person name="Treitli S.C."/>
            <person name="Kolisko M."/>
            <person name="Husnik F."/>
            <person name="Keeling P."/>
            <person name="Hampl V."/>
        </authorList>
    </citation>
    <scope>NUCLEOTIDE SEQUENCE [LARGE SCALE GENOMIC DNA]</scope>
    <source>
        <strain evidence="1">ST1C</strain>
    </source>
</reference>
<dbReference type="EMBL" id="SNRW01000517">
    <property type="protein sequence ID" value="KAA6400703.1"/>
    <property type="molecule type" value="Genomic_DNA"/>
</dbReference>
<sequence length="217" mass="25452">MVVNLPVVIQSGGTHLYIEAIFDGKYETVPDISPICFYGDFQLMGEKRFLYGPQGKLLKSFYILLPFVLLSRASFYRKTENIESPTNRTDLCFICNFAEKLILQMNNNNETQEQQSDLVKEFFILYRQHRQEEQHQREEMYCDDFNVGPGEMTIIADFKENFYLVNQHDQIEQEFFENMPITCMIFISHICADDCTYIKKVFTILSTCLNLTSTFVL</sequence>
<accession>A0A5J4X0X6</accession>
<evidence type="ECO:0000313" key="2">
    <source>
        <dbReference type="Proteomes" id="UP000324800"/>
    </source>
</evidence>